<dbReference type="eggNOG" id="COG0748">
    <property type="taxonomic scope" value="Bacteria"/>
</dbReference>
<gene>
    <name evidence="3" type="ordered locus">HCH_05790</name>
</gene>
<evidence type="ECO:0000313" key="3">
    <source>
        <dbReference type="EMBL" id="ABC32441.1"/>
    </source>
</evidence>
<keyword evidence="4" id="KW-1185">Reference proteome</keyword>
<dbReference type="GO" id="GO:0016627">
    <property type="term" value="F:oxidoreductase activity, acting on the CH-CH group of donors"/>
    <property type="evidence" value="ECO:0007669"/>
    <property type="project" value="TreeGrafter"/>
</dbReference>
<dbReference type="Pfam" id="PF01243">
    <property type="entry name" value="PNPOx_N"/>
    <property type="match status" value="1"/>
</dbReference>
<dbReference type="Proteomes" id="UP000000238">
    <property type="component" value="Chromosome"/>
</dbReference>
<evidence type="ECO:0000259" key="2">
    <source>
        <dbReference type="Pfam" id="PF01243"/>
    </source>
</evidence>
<dbReference type="PANTHER" id="PTHR35176">
    <property type="entry name" value="HEME OXYGENASE HI_0854-RELATED"/>
    <property type="match status" value="1"/>
</dbReference>
<name>Q2SA83_HAHCH</name>
<dbReference type="RefSeq" id="WP_011399500.1">
    <property type="nucleotide sequence ID" value="NC_007645.1"/>
</dbReference>
<dbReference type="PANTHER" id="PTHR35176:SF6">
    <property type="entry name" value="HEME OXYGENASE HI_0854-RELATED"/>
    <property type="match status" value="1"/>
</dbReference>
<dbReference type="AlphaFoldDB" id="Q2SA83"/>
<dbReference type="InterPro" id="IPR011576">
    <property type="entry name" value="Pyridox_Oxase_N"/>
</dbReference>
<dbReference type="HOGENOM" id="CLU_093808_1_0_6"/>
<organism evidence="3 4">
    <name type="scientific">Hahella chejuensis (strain KCTC 2396)</name>
    <dbReference type="NCBI Taxonomy" id="349521"/>
    <lineage>
        <taxon>Bacteria</taxon>
        <taxon>Pseudomonadati</taxon>
        <taxon>Pseudomonadota</taxon>
        <taxon>Gammaproteobacteria</taxon>
        <taxon>Oceanospirillales</taxon>
        <taxon>Hahellaceae</taxon>
        <taxon>Hahella</taxon>
    </lineage>
</organism>
<dbReference type="Gene3D" id="2.30.110.10">
    <property type="entry name" value="Electron Transport, Fmn-binding Protein, Chain A"/>
    <property type="match status" value="1"/>
</dbReference>
<dbReference type="GO" id="GO:0005829">
    <property type="term" value="C:cytosol"/>
    <property type="evidence" value="ECO:0007669"/>
    <property type="project" value="TreeGrafter"/>
</dbReference>
<proteinExistence type="predicted"/>
<dbReference type="GO" id="GO:0070967">
    <property type="term" value="F:coenzyme F420 binding"/>
    <property type="evidence" value="ECO:0007669"/>
    <property type="project" value="TreeGrafter"/>
</dbReference>
<dbReference type="InterPro" id="IPR012349">
    <property type="entry name" value="Split_barrel_FMN-bd"/>
</dbReference>
<dbReference type="KEGG" id="hch:HCH_05790"/>
<dbReference type="InterPro" id="IPR014419">
    <property type="entry name" value="HutZ"/>
</dbReference>
<feature type="domain" description="Pyridoxamine 5'-phosphate oxidase N-terminal" evidence="2">
    <location>
        <begin position="9"/>
        <end position="140"/>
    </location>
</feature>
<dbReference type="EMBL" id="CP000155">
    <property type="protein sequence ID" value="ABC32441.1"/>
    <property type="molecule type" value="Genomic_DNA"/>
</dbReference>
<reference evidence="3 4" key="1">
    <citation type="journal article" date="2005" name="Nucleic Acids Res.">
        <title>Genomic blueprint of Hahella chejuensis, a marine microbe producing an algicidal agent.</title>
        <authorList>
            <person name="Jeong H."/>
            <person name="Yim J.H."/>
            <person name="Lee C."/>
            <person name="Choi S.-H."/>
            <person name="Park Y.K."/>
            <person name="Yoon S.H."/>
            <person name="Hur C.-G."/>
            <person name="Kang H.-Y."/>
            <person name="Kim D."/>
            <person name="Lee H.H."/>
            <person name="Park K.H."/>
            <person name="Park S.-H."/>
            <person name="Park H.-S."/>
            <person name="Lee H.K."/>
            <person name="Oh T.K."/>
            <person name="Kim J.F."/>
        </authorList>
    </citation>
    <scope>NUCLEOTIDE SEQUENCE [LARGE SCALE GENOMIC DNA]</scope>
    <source>
        <strain evidence="3 4">KCTC 2396</strain>
    </source>
</reference>
<sequence length="163" mass="18420">MSTETESLRTEIETLIERFKTVQFACVNESNEPLASYAPFVRHNGDFYIYVSALAPHTACLKTTPTASLLFIEEEQVSRNLFARLRLILQCSVTEVGRDGQDYETMLDRFADKFGPTIAMLRQLPDFSLLRMEITSGRFVKGFGAAYSVTDKAFNQLQQVTGK</sequence>
<evidence type="ECO:0000256" key="1">
    <source>
        <dbReference type="ARBA" id="ARBA00023002"/>
    </source>
</evidence>
<dbReference type="InterPro" id="IPR052019">
    <property type="entry name" value="F420H2_bilvrd_red/Heme_oxyg"/>
</dbReference>
<dbReference type="STRING" id="349521.HCH_05790"/>
<keyword evidence="1" id="KW-0560">Oxidoreductase</keyword>
<accession>Q2SA83</accession>
<protein>
    <submittedName>
        <fullName evidence="3">Putative heme iron utilization protein</fullName>
    </submittedName>
</protein>
<dbReference type="PIRSF" id="PIRSF004633">
    <property type="entry name" value="UCP_PLP_oxd"/>
    <property type="match status" value="1"/>
</dbReference>
<evidence type="ECO:0000313" key="4">
    <source>
        <dbReference type="Proteomes" id="UP000000238"/>
    </source>
</evidence>
<dbReference type="SUPFAM" id="SSF50475">
    <property type="entry name" value="FMN-binding split barrel"/>
    <property type="match status" value="1"/>
</dbReference>
<dbReference type="OrthoDB" id="5345368at2"/>